<feature type="domain" description="Glucose-6-phosphate dehydrogenase NAD-binding" evidence="8">
    <location>
        <begin position="8"/>
        <end position="179"/>
    </location>
</feature>
<dbReference type="PANTHER" id="PTHR23429">
    <property type="entry name" value="GLUCOSE-6-PHOSPHATE 1-DEHYDROGENASE G6PD"/>
    <property type="match status" value="1"/>
</dbReference>
<dbReference type="EC" id="1.1.1.49" evidence="7"/>
<evidence type="ECO:0000313" key="10">
    <source>
        <dbReference type="EMBL" id="BCR36310.1"/>
    </source>
</evidence>
<dbReference type="InterPro" id="IPR019796">
    <property type="entry name" value="G6P_DH_AS"/>
</dbReference>
<feature type="binding site" evidence="7">
    <location>
        <position position="170"/>
    </location>
    <ligand>
        <name>substrate</name>
    </ligand>
</feature>
<dbReference type="Pfam" id="PF02781">
    <property type="entry name" value="G6PD_C"/>
    <property type="match status" value="1"/>
</dbReference>
<dbReference type="InterPro" id="IPR036291">
    <property type="entry name" value="NAD(P)-bd_dom_sf"/>
</dbReference>
<evidence type="ECO:0000256" key="6">
    <source>
        <dbReference type="ARBA" id="ARBA00023277"/>
    </source>
</evidence>
<evidence type="ECO:0000256" key="5">
    <source>
        <dbReference type="ARBA" id="ARBA00023002"/>
    </source>
</evidence>
<dbReference type="UniPathway" id="UPA00115">
    <property type="reaction ID" value="UER00408"/>
</dbReference>
<feature type="binding site" evidence="7">
    <location>
        <position position="44"/>
    </location>
    <ligand>
        <name>NADP(+)</name>
        <dbReference type="ChEBI" id="CHEBI:58349"/>
    </ligand>
</feature>
<dbReference type="SUPFAM" id="SSF55347">
    <property type="entry name" value="Glyceraldehyde-3-phosphate dehydrogenase-like, C-terminal domain"/>
    <property type="match status" value="1"/>
</dbReference>
<evidence type="ECO:0000256" key="4">
    <source>
        <dbReference type="ARBA" id="ARBA00022857"/>
    </source>
</evidence>
<comment type="caution">
    <text evidence="7">Lacks conserved residue(s) required for the propagation of feature annotation.</text>
</comment>
<dbReference type="AlphaFoldDB" id="A0A7U9TH04"/>
<feature type="binding site" evidence="7">
    <location>
        <position position="322"/>
    </location>
    <ligand>
        <name>substrate</name>
    </ligand>
</feature>
<name>A0A7U9TH04_9MOLU</name>
<feature type="active site" description="Proton acceptor" evidence="7">
    <location>
        <position position="232"/>
    </location>
</feature>
<keyword evidence="4 7" id="KW-0521">NADP</keyword>
<feature type="binding site" evidence="7">
    <location>
        <position position="227"/>
    </location>
    <ligand>
        <name>substrate</name>
    </ligand>
</feature>
<comment type="catalytic activity">
    <reaction evidence="7">
        <text>D-glucose 6-phosphate + NADP(+) = 6-phospho-D-glucono-1,5-lactone + NADPH + H(+)</text>
        <dbReference type="Rhea" id="RHEA:15841"/>
        <dbReference type="ChEBI" id="CHEBI:15378"/>
        <dbReference type="ChEBI" id="CHEBI:57783"/>
        <dbReference type="ChEBI" id="CHEBI:57955"/>
        <dbReference type="ChEBI" id="CHEBI:58349"/>
        <dbReference type="ChEBI" id="CHEBI:61548"/>
        <dbReference type="EC" id="1.1.1.49"/>
    </reaction>
</comment>
<feature type="binding site" evidence="7">
    <location>
        <position position="317"/>
    </location>
    <ligand>
        <name>substrate</name>
    </ligand>
</feature>
<comment type="similarity">
    <text evidence="2 7">Belongs to the glucose-6-phosphate dehydrogenase family.</text>
</comment>
<gene>
    <name evidence="7 10" type="primary">zwf</name>
    <name evidence="10" type="ORF">MPAN_012030</name>
</gene>
<keyword evidence="6 7" id="KW-0119">Carbohydrate metabolism</keyword>
<keyword evidence="11" id="KW-1185">Reference proteome</keyword>
<dbReference type="PRINTS" id="PR00079">
    <property type="entry name" value="G6PDHDRGNASE"/>
</dbReference>
<feature type="binding site" evidence="7">
    <location>
        <position position="208"/>
    </location>
    <ligand>
        <name>substrate</name>
    </ligand>
</feature>
<dbReference type="PROSITE" id="PS00069">
    <property type="entry name" value="G6P_DEHYDROGENASE"/>
    <property type="match status" value="1"/>
</dbReference>
<feature type="domain" description="Glucose-6-phosphate dehydrogenase C-terminal" evidence="9">
    <location>
        <begin position="181"/>
        <end position="438"/>
    </location>
</feature>
<dbReference type="PANTHER" id="PTHR23429:SF0">
    <property type="entry name" value="GLUCOSE-6-PHOSPHATE 1-DEHYDROGENASE"/>
    <property type="match status" value="1"/>
</dbReference>
<dbReference type="GO" id="GO:0005829">
    <property type="term" value="C:cytosol"/>
    <property type="evidence" value="ECO:0007669"/>
    <property type="project" value="TreeGrafter"/>
</dbReference>
<keyword evidence="3 7" id="KW-0313">Glucose metabolism</keyword>
<evidence type="ECO:0000259" key="9">
    <source>
        <dbReference type="Pfam" id="PF02781"/>
    </source>
</evidence>
<dbReference type="GO" id="GO:0006006">
    <property type="term" value="P:glucose metabolic process"/>
    <property type="evidence" value="ECO:0007669"/>
    <property type="project" value="UniProtKB-KW"/>
</dbReference>
<dbReference type="RefSeq" id="WP_176238872.1">
    <property type="nucleotide sequence ID" value="NZ_AP024412.1"/>
</dbReference>
<feature type="binding site" evidence="7">
    <location>
        <position position="140"/>
    </location>
    <ligand>
        <name>NADP(+)</name>
        <dbReference type="ChEBI" id="CHEBI:58349"/>
    </ligand>
</feature>
<feature type="binding site" evidence="7">
    <location>
        <position position="174"/>
    </location>
    <ligand>
        <name>substrate</name>
    </ligand>
</feature>
<reference evidence="10" key="1">
    <citation type="submission" date="2021-01" db="EMBL/GenBank/DDBJ databases">
        <title>Draft genome sequence of Acholeplasmataceae bacterium strain Mahy22.</title>
        <authorList>
            <person name="Watanabe M."/>
            <person name="Kojima H."/>
            <person name="Fukui M."/>
        </authorList>
    </citation>
    <scope>NUCLEOTIDE SEQUENCE</scope>
    <source>
        <strain evidence="10">Mahy22</strain>
    </source>
</reference>
<dbReference type="GO" id="GO:0050661">
    <property type="term" value="F:NADP binding"/>
    <property type="evidence" value="ECO:0007669"/>
    <property type="project" value="UniProtKB-UniRule"/>
</dbReference>
<dbReference type="SUPFAM" id="SSF51735">
    <property type="entry name" value="NAD(P)-binding Rossmann-fold domains"/>
    <property type="match status" value="1"/>
</dbReference>
<evidence type="ECO:0000256" key="3">
    <source>
        <dbReference type="ARBA" id="ARBA00022526"/>
    </source>
</evidence>
<protein>
    <recommendedName>
        <fullName evidence="7">Glucose-6-phosphate 1-dehydrogenase</fullName>
        <shortName evidence="7">G6PD</shortName>
        <ecNumber evidence="7">1.1.1.49</ecNumber>
    </recommendedName>
</protein>
<proteinExistence type="inferred from homology"/>
<dbReference type="Gene3D" id="3.40.50.720">
    <property type="entry name" value="NAD(P)-binding Rossmann-like Domain"/>
    <property type="match status" value="1"/>
</dbReference>
<dbReference type="NCBIfam" id="TIGR00871">
    <property type="entry name" value="zwf"/>
    <property type="match status" value="1"/>
</dbReference>
<dbReference type="PIRSF" id="PIRSF000110">
    <property type="entry name" value="G6PD"/>
    <property type="match status" value="1"/>
</dbReference>
<accession>A0A7U9TH04</accession>
<comment type="function">
    <text evidence="7">Catalyzes the oxidation of glucose 6-phosphate to 6-phosphogluconolactone.</text>
</comment>
<dbReference type="Proteomes" id="UP000620133">
    <property type="component" value="Chromosome"/>
</dbReference>
<dbReference type="InterPro" id="IPR001282">
    <property type="entry name" value="G6P_DH"/>
</dbReference>
<evidence type="ECO:0000256" key="7">
    <source>
        <dbReference type="HAMAP-Rule" id="MF_00966"/>
    </source>
</evidence>
<dbReference type="GO" id="GO:0009051">
    <property type="term" value="P:pentose-phosphate shunt, oxidative branch"/>
    <property type="evidence" value="ECO:0007669"/>
    <property type="project" value="TreeGrafter"/>
</dbReference>
<dbReference type="InterPro" id="IPR022674">
    <property type="entry name" value="G6P_DH_NAD-bd"/>
</dbReference>
<sequence length="454" mass="52813">MKKLIFTIFGSTGDLTSRKLLPALSKLYKDNKIPKETKIICLGRKDLNTKSYLTYMNDESSAPLDLKTLEQIVEYHKIQITDKNDYNELKKIISKETDNQTKQLYYLAIGPELFFDVAQNINHSGLIEKANENQLIIFEKPFGHDLKSAKKINQMLWEFFDEKQIYRIDHYLGKEMIQNIMMVRFANRIFEEVWYNRTIKNVKIIVKETDGIFNRGGYYDQSGALKDMVQSHLIQMLSMVSMEVPLSYHSEDVKNEKVKAIENVSFDSNSFIFGQYEGYLNEDKVNKDSKTETFVFIKAFVNTPRFKGVPFYLMTGKKLDQKESVIIVEFEETSEQRKWNLPLSTNKLYIKIAPDDGVGLKFNSKVPGLTGDVQEVELEYCAACNAVGNLSEAYEKLLLEATESHKTLFTRWDEIELSWKLIEHIKEKQTDPIIYNDYKALQVLIKEKMDVKMP</sequence>
<dbReference type="Gene3D" id="3.30.360.10">
    <property type="entry name" value="Dihydrodipicolinate Reductase, domain 2"/>
    <property type="match status" value="1"/>
</dbReference>
<comment type="pathway">
    <text evidence="1 7">Carbohydrate degradation; pentose phosphate pathway; D-ribulose 5-phosphate from D-glucose 6-phosphate (oxidative stage): step 1/3.</text>
</comment>
<evidence type="ECO:0000256" key="1">
    <source>
        <dbReference type="ARBA" id="ARBA00004937"/>
    </source>
</evidence>
<dbReference type="EMBL" id="AP024412">
    <property type="protein sequence ID" value="BCR36310.1"/>
    <property type="molecule type" value="Genomic_DNA"/>
</dbReference>
<dbReference type="Pfam" id="PF00479">
    <property type="entry name" value="G6PD_N"/>
    <property type="match status" value="1"/>
</dbReference>
<evidence type="ECO:0000259" key="8">
    <source>
        <dbReference type="Pfam" id="PF00479"/>
    </source>
</evidence>
<evidence type="ECO:0000313" key="11">
    <source>
        <dbReference type="Proteomes" id="UP000620133"/>
    </source>
</evidence>
<organism evidence="10 11">
    <name type="scientific">Mariniplasma anaerobium</name>
    <dbReference type="NCBI Taxonomy" id="2735436"/>
    <lineage>
        <taxon>Bacteria</taxon>
        <taxon>Bacillati</taxon>
        <taxon>Mycoplasmatota</taxon>
        <taxon>Mollicutes</taxon>
        <taxon>Acholeplasmatales</taxon>
        <taxon>Acholeplasmataceae</taxon>
        <taxon>Mariniplasma</taxon>
    </lineage>
</organism>
<evidence type="ECO:0000256" key="2">
    <source>
        <dbReference type="ARBA" id="ARBA00009975"/>
    </source>
</evidence>
<keyword evidence="5 7" id="KW-0560">Oxidoreductase</keyword>
<dbReference type="InterPro" id="IPR022675">
    <property type="entry name" value="G6P_DH_C"/>
</dbReference>
<dbReference type="GO" id="GO:0004345">
    <property type="term" value="F:glucose-6-phosphate dehydrogenase activity"/>
    <property type="evidence" value="ECO:0007669"/>
    <property type="project" value="UniProtKB-UniRule"/>
</dbReference>
<dbReference type="HAMAP" id="MF_00966">
    <property type="entry name" value="G6PD"/>
    <property type="match status" value="1"/>
</dbReference>
<dbReference type="KEGG" id="manr:MPAN_012030"/>